<evidence type="ECO:0008006" key="4">
    <source>
        <dbReference type="Google" id="ProtNLM"/>
    </source>
</evidence>
<gene>
    <name evidence="2" type="ORF">BFW38_10875</name>
</gene>
<protein>
    <recommendedName>
        <fullName evidence="4">DUF2333 domain-containing protein</fullName>
    </recommendedName>
</protein>
<dbReference type="OrthoDB" id="5821246at2"/>
<keyword evidence="1" id="KW-0472">Membrane</keyword>
<sequence length="343" mass="38257">MRKLWSKGRHALSRMGWISRVVLLVVGAYLIGALGVGMWWSSTPDLFDVKTQARKEVGIGPEGQLRQGVTTTATLVHLIDSLLDKPGGYLRNDMFPPGLWLDNMPAWEYGVLVQTRDMARAMRRDISRSQTQSAEDKALSDAESLLFVNASAWMFPSAEQEYSKARKDLRDYLTRLQDDDPQNARFYARADNLERWLADVGTRLGSLSQRLAASVGQSRINIALANDRSATSSKKEPDEVMVKTSWSQIDDVFYEARGTAWALIHLLKAVEQDFGSVLDDKNARVSLRQIIRELESTQQPLGSPIILNGSGFGIFANHSLVMASYLARANAALIDLQELLNRG</sequence>
<accession>A0A1E2VEU1</accession>
<evidence type="ECO:0000256" key="1">
    <source>
        <dbReference type="SAM" id="Phobius"/>
    </source>
</evidence>
<evidence type="ECO:0000313" key="3">
    <source>
        <dbReference type="Proteomes" id="UP000094291"/>
    </source>
</evidence>
<keyword evidence="1" id="KW-0812">Transmembrane</keyword>
<comment type="caution">
    <text evidence="2">The sequence shown here is derived from an EMBL/GenBank/DDBJ whole genome shotgun (WGS) entry which is preliminary data.</text>
</comment>
<dbReference type="PIRSF" id="PIRSF029693">
    <property type="entry name" value="UCP029693"/>
    <property type="match status" value="1"/>
</dbReference>
<dbReference type="STRING" id="197479.BFW38_10875"/>
<keyword evidence="3" id="KW-1185">Reference proteome</keyword>
<proteinExistence type="predicted"/>
<feature type="transmembrane region" description="Helical" evidence="1">
    <location>
        <begin position="21"/>
        <end position="40"/>
    </location>
</feature>
<dbReference type="Pfam" id="PF10095">
    <property type="entry name" value="DUF2333"/>
    <property type="match status" value="1"/>
</dbReference>
<name>A0A1E2VEU1_9GAMM</name>
<dbReference type="RefSeq" id="WP_069000392.1">
    <property type="nucleotide sequence ID" value="NZ_MDTQ01000001.1"/>
</dbReference>
<dbReference type="EMBL" id="MDTQ01000001">
    <property type="protein sequence ID" value="ODC05372.1"/>
    <property type="molecule type" value="Genomic_DNA"/>
</dbReference>
<dbReference type="AlphaFoldDB" id="A0A1E2VEU1"/>
<keyword evidence="1" id="KW-1133">Transmembrane helix</keyword>
<dbReference type="InterPro" id="IPR016936">
    <property type="entry name" value="UCP029693"/>
</dbReference>
<evidence type="ECO:0000313" key="2">
    <source>
        <dbReference type="EMBL" id="ODC05372.1"/>
    </source>
</evidence>
<reference evidence="2 3" key="1">
    <citation type="submission" date="2016-08" db="EMBL/GenBank/DDBJ databases">
        <authorList>
            <person name="Seilhamer J.J."/>
        </authorList>
    </citation>
    <scope>NUCLEOTIDE SEQUENCE [LARGE SCALE GENOMIC DNA]</scope>
    <source>
        <strain evidence="2 3">PH27A</strain>
    </source>
</reference>
<dbReference type="Proteomes" id="UP000094291">
    <property type="component" value="Unassembled WGS sequence"/>
</dbReference>
<organism evidence="2 3">
    <name type="scientific">Terasakiispira papahanaumokuakeensis</name>
    <dbReference type="NCBI Taxonomy" id="197479"/>
    <lineage>
        <taxon>Bacteria</taxon>
        <taxon>Pseudomonadati</taxon>
        <taxon>Pseudomonadota</taxon>
        <taxon>Gammaproteobacteria</taxon>
        <taxon>Oceanospirillales</taxon>
        <taxon>Terasakiispira</taxon>
    </lineage>
</organism>